<dbReference type="PANTHER" id="PTHR24403">
    <property type="entry name" value="ZINC FINGER PROTEIN"/>
    <property type="match status" value="1"/>
</dbReference>
<dbReference type="InterPro" id="IPR050688">
    <property type="entry name" value="Zinc_finger/UBP_domain"/>
</dbReference>
<evidence type="ECO:0000256" key="7">
    <source>
        <dbReference type="ARBA" id="ARBA00023015"/>
    </source>
</evidence>
<dbReference type="FunFam" id="3.30.160.60:FF:000886">
    <property type="entry name" value="zinc finger protein 64 isoform X1"/>
    <property type="match status" value="1"/>
</dbReference>
<dbReference type="FunFam" id="3.30.160.60:FF:000660">
    <property type="entry name" value="zinc finger protein 64 isoform X1"/>
    <property type="match status" value="1"/>
</dbReference>
<evidence type="ECO:0000256" key="12">
    <source>
        <dbReference type="SAM" id="MobiDB-lite"/>
    </source>
</evidence>
<feature type="domain" description="C2H2-type" evidence="13">
    <location>
        <begin position="188"/>
        <end position="215"/>
    </location>
</feature>
<name>A0A7K8HUL2_9CORV</name>
<dbReference type="PROSITE" id="PS00028">
    <property type="entry name" value="ZINC_FINGER_C2H2_1"/>
    <property type="match status" value="6"/>
</dbReference>
<feature type="region of interest" description="Disordered" evidence="12">
    <location>
        <begin position="374"/>
        <end position="408"/>
    </location>
</feature>
<dbReference type="FunFam" id="3.30.160.60:FF:000223">
    <property type="entry name" value="zinc finger protein 64 isoform X1"/>
    <property type="match status" value="1"/>
</dbReference>
<keyword evidence="7" id="KW-0805">Transcription regulation</keyword>
<feature type="compositionally biased region" description="Low complexity" evidence="12">
    <location>
        <begin position="110"/>
        <end position="121"/>
    </location>
</feature>
<reference evidence="14 15" key="1">
    <citation type="submission" date="2019-09" db="EMBL/GenBank/DDBJ databases">
        <title>Bird 10,000 Genomes (B10K) Project - Family phase.</title>
        <authorList>
            <person name="Zhang G."/>
        </authorList>
    </citation>
    <scope>NUCLEOTIDE SEQUENCE [LARGE SCALE GENOMIC DNA]</scope>
    <source>
        <strain evidence="14">B10K-DU-029-36</strain>
        <tissue evidence="14">Muscle</tissue>
    </source>
</reference>
<evidence type="ECO:0000256" key="2">
    <source>
        <dbReference type="ARBA" id="ARBA00006991"/>
    </source>
</evidence>
<keyword evidence="8" id="KW-0238">DNA-binding</keyword>
<evidence type="ECO:0000256" key="10">
    <source>
        <dbReference type="ARBA" id="ARBA00023242"/>
    </source>
</evidence>
<keyword evidence="4" id="KW-0677">Repeat</keyword>
<feature type="domain" description="C2H2-type" evidence="13">
    <location>
        <begin position="272"/>
        <end position="300"/>
    </location>
</feature>
<keyword evidence="15" id="KW-1185">Reference proteome</keyword>
<keyword evidence="3" id="KW-0479">Metal-binding</keyword>
<dbReference type="FunFam" id="3.30.160.60:FF:000669">
    <property type="entry name" value="zinc finger protein 64 isoform X1"/>
    <property type="match status" value="1"/>
</dbReference>
<feature type="non-terminal residue" evidence="14">
    <location>
        <position position="1"/>
    </location>
</feature>
<evidence type="ECO:0000256" key="6">
    <source>
        <dbReference type="ARBA" id="ARBA00022833"/>
    </source>
</evidence>
<dbReference type="PANTHER" id="PTHR24403:SF43">
    <property type="entry name" value="ZINC FINGER PROTEIN 64"/>
    <property type="match status" value="1"/>
</dbReference>
<dbReference type="FunFam" id="3.30.160.60:FF:002037">
    <property type="entry name" value="zinc finger protein 64 isoform X3"/>
    <property type="match status" value="1"/>
</dbReference>
<keyword evidence="6" id="KW-0862">Zinc</keyword>
<proteinExistence type="inferred from homology"/>
<dbReference type="InterPro" id="IPR036236">
    <property type="entry name" value="Znf_C2H2_sf"/>
</dbReference>
<feature type="region of interest" description="Disordered" evidence="12">
    <location>
        <begin position="98"/>
        <end position="121"/>
    </location>
</feature>
<feature type="domain" description="C2H2-type" evidence="13">
    <location>
        <begin position="357"/>
        <end position="385"/>
    </location>
</feature>
<keyword evidence="5 11" id="KW-0863">Zinc-finger</keyword>
<dbReference type="SUPFAM" id="SSF57667">
    <property type="entry name" value="beta-beta-alpha zinc fingers"/>
    <property type="match status" value="7"/>
</dbReference>
<dbReference type="Gene3D" id="3.30.160.60">
    <property type="entry name" value="Classic Zinc Finger"/>
    <property type="match status" value="8"/>
</dbReference>
<feature type="domain" description="C2H2-type" evidence="13">
    <location>
        <begin position="329"/>
        <end position="356"/>
    </location>
</feature>
<evidence type="ECO:0000256" key="5">
    <source>
        <dbReference type="ARBA" id="ARBA00022771"/>
    </source>
</evidence>
<dbReference type="GO" id="GO:0045944">
    <property type="term" value="P:positive regulation of transcription by RNA polymerase II"/>
    <property type="evidence" value="ECO:0007669"/>
    <property type="project" value="TreeGrafter"/>
</dbReference>
<sequence length="629" mass="68529">VPGSTTVLVELTPDIHICGICKQQFNNLDAFVGHKQSGCQLTSATAGATSTVQFVSEETVPSTQAQSTSRTIASETQTITVSAPEFVFEHGYQTYLPSESTEPPAAAVVSTPPKARSKKSSSSLPLKKLSCLYPGCQFKTSYGMKDLERHRRTHTGDKPHKCEVCSKCFSRKDKLKMHMRSHTGVKPYKCKHCEYAAADSSSLNKHQRIHSNERPFKCQICPYASRNSSQLTVHLRSHTGDAPFQCQMCPAKFKINSDLKRHLRVHSGEKPYKCEFCEVRCAMKGNLKSHVRIKHSTENTLKCPECEFQCGNKTSLRHHIRTHQPEQPVKCSECSYSCSSKAALKVHERIHCKERPFKCEFCSFDTKQRSNLTTHVRKAHGDKVKGKKHSADRKEGDRPKQGGSRQVAKLDAKKAFKCDLCDASFVREDSLRSHKKQHSLYNGSKSNELAVLQLQMDPGRQPSAPVTVSHLQVPLQAAQVSPYNEGRVKIIVGHQVPQANGVVQAASVNVVPPALLGPGQEEVLGSGRLQLLGQAGAAPGHEPPASQAFIASSGISCSDLEGLNALIQEGATEVTVVSDGGQSITVSAAAPPPPIFSSSSHTEGPKQTYSIIQSGAHTALLCPADSIPD</sequence>
<dbReference type="Proteomes" id="UP000557196">
    <property type="component" value="Unassembled WGS sequence"/>
</dbReference>
<comment type="subcellular location">
    <subcellularLocation>
        <location evidence="1">Nucleus</location>
    </subcellularLocation>
</comment>
<dbReference type="Pfam" id="PF00096">
    <property type="entry name" value="zf-C2H2"/>
    <property type="match status" value="5"/>
</dbReference>
<dbReference type="GO" id="GO:0005634">
    <property type="term" value="C:nucleus"/>
    <property type="evidence" value="ECO:0007669"/>
    <property type="project" value="UniProtKB-SubCell"/>
</dbReference>
<dbReference type="PROSITE" id="PS50157">
    <property type="entry name" value="ZINC_FINGER_C2H2_2"/>
    <property type="match status" value="9"/>
</dbReference>
<dbReference type="FunFam" id="3.30.160.60:FF:000412">
    <property type="entry name" value="zinc finger protein 64 isoform X1"/>
    <property type="match status" value="1"/>
</dbReference>
<accession>A0A7K8HUL2</accession>
<comment type="caution">
    <text evidence="14">The sequence shown here is derived from an EMBL/GenBank/DDBJ whole genome shotgun (WGS) entry which is preliminary data.</text>
</comment>
<evidence type="ECO:0000313" key="14">
    <source>
        <dbReference type="EMBL" id="NXC60039.1"/>
    </source>
</evidence>
<dbReference type="InterPro" id="IPR013087">
    <property type="entry name" value="Znf_C2H2_type"/>
</dbReference>
<comment type="similarity">
    <text evidence="2">Belongs to the krueppel C2H2-type zinc-finger protein family.</text>
</comment>
<dbReference type="EMBL" id="VZTH01012685">
    <property type="protein sequence ID" value="NXC60039.1"/>
    <property type="molecule type" value="Genomic_DNA"/>
</dbReference>
<dbReference type="GO" id="GO:0003677">
    <property type="term" value="F:DNA binding"/>
    <property type="evidence" value="ECO:0007669"/>
    <property type="project" value="UniProtKB-KW"/>
</dbReference>
<protein>
    <submittedName>
        <fullName evidence="14">ZF64A protein</fullName>
    </submittedName>
</protein>
<dbReference type="Pfam" id="PF13912">
    <property type="entry name" value="zf-C2H2_6"/>
    <property type="match status" value="1"/>
</dbReference>
<feature type="domain" description="C2H2-type" evidence="13">
    <location>
        <begin position="160"/>
        <end position="187"/>
    </location>
</feature>
<evidence type="ECO:0000256" key="1">
    <source>
        <dbReference type="ARBA" id="ARBA00004123"/>
    </source>
</evidence>
<keyword evidence="9" id="KW-0804">Transcription</keyword>
<evidence type="ECO:0000256" key="11">
    <source>
        <dbReference type="PROSITE-ProRule" id="PRU00042"/>
    </source>
</evidence>
<feature type="domain" description="C2H2-type" evidence="13">
    <location>
        <begin position="216"/>
        <end position="243"/>
    </location>
</feature>
<evidence type="ECO:0000313" key="15">
    <source>
        <dbReference type="Proteomes" id="UP000557196"/>
    </source>
</evidence>
<dbReference type="GO" id="GO:0008270">
    <property type="term" value="F:zinc ion binding"/>
    <property type="evidence" value="ECO:0007669"/>
    <property type="project" value="UniProtKB-KW"/>
</dbReference>
<organism evidence="14 15">
    <name type="scientific">Aleadryas rufinucha</name>
    <name type="common">rufous-naped whistler</name>
    <dbReference type="NCBI Taxonomy" id="461220"/>
    <lineage>
        <taxon>Eukaryota</taxon>
        <taxon>Metazoa</taxon>
        <taxon>Chordata</taxon>
        <taxon>Craniata</taxon>
        <taxon>Vertebrata</taxon>
        <taxon>Euteleostomi</taxon>
        <taxon>Archelosauria</taxon>
        <taxon>Archosauria</taxon>
        <taxon>Dinosauria</taxon>
        <taxon>Saurischia</taxon>
        <taxon>Theropoda</taxon>
        <taxon>Coelurosauria</taxon>
        <taxon>Aves</taxon>
        <taxon>Neognathae</taxon>
        <taxon>Neoaves</taxon>
        <taxon>Telluraves</taxon>
        <taxon>Australaves</taxon>
        <taxon>Passeriformes</taxon>
        <taxon>Corvoidea</taxon>
        <taxon>Pachycephalidae</taxon>
        <taxon>Aleadryas</taxon>
    </lineage>
</organism>
<feature type="domain" description="C2H2-type" evidence="13">
    <location>
        <begin position="301"/>
        <end position="328"/>
    </location>
</feature>
<keyword evidence="10" id="KW-0539">Nucleus</keyword>
<feature type="non-terminal residue" evidence="14">
    <location>
        <position position="629"/>
    </location>
</feature>
<dbReference type="AlphaFoldDB" id="A0A7K8HUL2"/>
<evidence type="ECO:0000259" key="13">
    <source>
        <dbReference type="PROSITE" id="PS50157"/>
    </source>
</evidence>
<gene>
    <name evidence="14" type="primary">Zfp64</name>
    <name evidence="14" type="ORF">ALERUF_R01736</name>
</gene>
<evidence type="ECO:0000256" key="9">
    <source>
        <dbReference type="ARBA" id="ARBA00023163"/>
    </source>
</evidence>
<dbReference type="SMART" id="SM00355">
    <property type="entry name" value="ZnF_C2H2"/>
    <property type="match status" value="11"/>
</dbReference>
<dbReference type="FunFam" id="3.30.160.60:FF:000578">
    <property type="entry name" value="zinc finger protein 64 isoform X1"/>
    <property type="match status" value="1"/>
</dbReference>
<feature type="domain" description="C2H2-type" evidence="13">
    <location>
        <begin position="416"/>
        <end position="439"/>
    </location>
</feature>
<feature type="domain" description="C2H2-type" evidence="13">
    <location>
        <begin position="244"/>
        <end position="271"/>
    </location>
</feature>
<evidence type="ECO:0000256" key="3">
    <source>
        <dbReference type="ARBA" id="ARBA00022723"/>
    </source>
</evidence>
<evidence type="ECO:0000256" key="4">
    <source>
        <dbReference type="ARBA" id="ARBA00022737"/>
    </source>
</evidence>
<evidence type="ECO:0000256" key="8">
    <source>
        <dbReference type="ARBA" id="ARBA00023125"/>
    </source>
</evidence>